<dbReference type="AlphaFoldDB" id="A0A923LSW9"/>
<organism evidence="2 3">
    <name type="scientific">Agathobaculum faecis</name>
    <dbReference type="NCBI Taxonomy" id="2763013"/>
    <lineage>
        <taxon>Bacteria</taxon>
        <taxon>Bacillati</taxon>
        <taxon>Bacillota</taxon>
        <taxon>Clostridia</taxon>
        <taxon>Eubacteriales</taxon>
        <taxon>Butyricicoccaceae</taxon>
        <taxon>Agathobaculum</taxon>
    </lineage>
</organism>
<sequence length="275" mass="30693">MEQCYNLQTCAANSSLEQDIRLCADVGFSSVEIDFQKARNYLQEHTLQDLSRLMQAHRMRCASINAIFSINFCTEQQWEDVCAQLDFACDLGEAAGADRVIVLSNERADLPAGVTDEAVFTDTLQALHRLADRGGARGMKIAFEPVGTMAIGDIGTAWRLVQAADRPEVGLVIDDFNLYLWDVGADFDVICRIAPEKVFMVHLNDAEKIPFARLDQNHRCMPGDGRIDVRRYMECVRACGYDGPVSVEVLNSEIWAKGPETVIPEAYEKMGKFVD</sequence>
<dbReference type="InterPro" id="IPR013022">
    <property type="entry name" value="Xyl_isomerase-like_TIM-brl"/>
</dbReference>
<proteinExistence type="predicted"/>
<keyword evidence="3" id="KW-1185">Reference proteome</keyword>
<keyword evidence="2" id="KW-0413">Isomerase</keyword>
<dbReference type="EMBL" id="JACOPL010000003">
    <property type="protein sequence ID" value="MBC5724673.1"/>
    <property type="molecule type" value="Genomic_DNA"/>
</dbReference>
<dbReference type="Gene3D" id="3.20.20.150">
    <property type="entry name" value="Divalent-metal-dependent TIM barrel enzymes"/>
    <property type="match status" value="1"/>
</dbReference>
<dbReference type="SUPFAM" id="SSF51658">
    <property type="entry name" value="Xylose isomerase-like"/>
    <property type="match status" value="1"/>
</dbReference>
<dbReference type="GO" id="GO:0016853">
    <property type="term" value="F:isomerase activity"/>
    <property type="evidence" value="ECO:0007669"/>
    <property type="project" value="UniProtKB-KW"/>
</dbReference>
<protein>
    <submittedName>
        <fullName evidence="2">Sugar phosphate isomerase/epimerase</fullName>
    </submittedName>
</protein>
<dbReference type="InterPro" id="IPR036237">
    <property type="entry name" value="Xyl_isomerase-like_sf"/>
</dbReference>
<dbReference type="RefSeq" id="WP_054326800.1">
    <property type="nucleotide sequence ID" value="NZ_JACOPL010000003.1"/>
</dbReference>
<feature type="domain" description="Xylose isomerase-like TIM barrel" evidence="1">
    <location>
        <begin position="20"/>
        <end position="266"/>
    </location>
</feature>
<evidence type="ECO:0000313" key="3">
    <source>
        <dbReference type="Proteomes" id="UP000606499"/>
    </source>
</evidence>
<comment type="caution">
    <text evidence="2">The sequence shown here is derived from an EMBL/GenBank/DDBJ whole genome shotgun (WGS) entry which is preliminary data.</text>
</comment>
<dbReference type="PANTHER" id="PTHR12110:SF21">
    <property type="entry name" value="XYLOSE ISOMERASE-LIKE TIM BARREL DOMAIN-CONTAINING PROTEIN"/>
    <property type="match status" value="1"/>
</dbReference>
<evidence type="ECO:0000313" key="2">
    <source>
        <dbReference type="EMBL" id="MBC5724673.1"/>
    </source>
</evidence>
<accession>A0A923LSW9</accession>
<dbReference type="InterPro" id="IPR050312">
    <property type="entry name" value="IolE/XylAMocC-like"/>
</dbReference>
<dbReference type="Proteomes" id="UP000606499">
    <property type="component" value="Unassembled WGS sequence"/>
</dbReference>
<reference evidence="2" key="1">
    <citation type="submission" date="2020-08" db="EMBL/GenBank/DDBJ databases">
        <title>Genome public.</title>
        <authorList>
            <person name="Liu C."/>
            <person name="Sun Q."/>
        </authorList>
    </citation>
    <scope>NUCLEOTIDE SEQUENCE</scope>
    <source>
        <strain evidence="2">NSJ-28</strain>
    </source>
</reference>
<dbReference type="PANTHER" id="PTHR12110">
    <property type="entry name" value="HYDROXYPYRUVATE ISOMERASE"/>
    <property type="match status" value="1"/>
</dbReference>
<gene>
    <name evidence="2" type="ORF">H8S45_04260</name>
</gene>
<evidence type="ECO:0000259" key="1">
    <source>
        <dbReference type="Pfam" id="PF01261"/>
    </source>
</evidence>
<name>A0A923LSW9_9FIRM</name>
<dbReference type="Pfam" id="PF01261">
    <property type="entry name" value="AP_endonuc_2"/>
    <property type="match status" value="1"/>
</dbReference>